<feature type="domain" description="Glutaredoxin" evidence="1">
    <location>
        <begin position="8"/>
        <end position="66"/>
    </location>
</feature>
<name>A0A7S2R8R0_9STRA</name>
<dbReference type="PROSITE" id="PS51354">
    <property type="entry name" value="GLUTAREDOXIN_2"/>
    <property type="match status" value="1"/>
</dbReference>
<reference evidence="2" key="1">
    <citation type="submission" date="2021-01" db="EMBL/GenBank/DDBJ databases">
        <authorList>
            <person name="Corre E."/>
            <person name="Pelletier E."/>
            <person name="Niang G."/>
            <person name="Scheremetjew M."/>
            <person name="Finn R."/>
            <person name="Kale V."/>
            <person name="Holt S."/>
            <person name="Cochrane G."/>
            <person name="Meng A."/>
            <person name="Brown T."/>
            <person name="Cohen L."/>
        </authorList>
    </citation>
    <scope>NUCLEOTIDE SEQUENCE</scope>
    <source>
        <strain evidence="2">NY070348D</strain>
    </source>
</reference>
<dbReference type="AlphaFoldDB" id="A0A7S2R8R0"/>
<evidence type="ECO:0000313" key="2">
    <source>
        <dbReference type="EMBL" id="CAD9662978.1"/>
    </source>
</evidence>
<protein>
    <recommendedName>
        <fullName evidence="1">Glutaredoxin domain-containing protein</fullName>
    </recommendedName>
</protein>
<gene>
    <name evidence="2" type="ORF">QSP1433_LOCUS506</name>
</gene>
<organism evidence="2">
    <name type="scientific">Mucochytrium quahogii</name>
    <dbReference type="NCBI Taxonomy" id="96639"/>
    <lineage>
        <taxon>Eukaryota</taxon>
        <taxon>Sar</taxon>
        <taxon>Stramenopiles</taxon>
        <taxon>Bigyra</taxon>
        <taxon>Labyrinthulomycetes</taxon>
        <taxon>Thraustochytrida</taxon>
        <taxon>Thraustochytriidae</taxon>
        <taxon>Mucochytrium</taxon>
    </lineage>
</organism>
<dbReference type="InterPro" id="IPR036249">
    <property type="entry name" value="Thioredoxin-like_sf"/>
</dbReference>
<dbReference type="EMBL" id="HBHK01000821">
    <property type="protein sequence ID" value="CAD9662978.1"/>
    <property type="molecule type" value="Transcribed_RNA"/>
</dbReference>
<proteinExistence type="predicted"/>
<dbReference type="SUPFAM" id="SSF52833">
    <property type="entry name" value="Thioredoxin-like"/>
    <property type="match status" value="1"/>
</dbReference>
<evidence type="ECO:0000259" key="1">
    <source>
        <dbReference type="Pfam" id="PF00462"/>
    </source>
</evidence>
<dbReference type="InterPro" id="IPR002109">
    <property type="entry name" value="Glutaredoxin"/>
</dbReference>
<accession>A0A7S2R8R0</accession>
<dbReference type="Pfam" id="PF00462">
    <property type="entry name" value="Glutaredoxin"/>
    <property type="match status" value="1"/>
</dbReference>
<sequence length="119" mass="13171">MSSIAVVILTSSPSTSKCEDSQRKVIQWFEGKKVNHKVVDAVADKEVRQELTKISGKVGNYPQVFVTTNAETGDGETKFVGQFEEIEQLIELEGTDQAILEQNPGLKTFSQVFGDCMQE</sequence>
<dbReference type="Gene3D" id="3.40.30.10">
    <property type="entry name" value="Glutaredoxin"/>
    <property type="match status" value="1"/>
</dbReference>